<proteinExistence type="predicted"/>
<keyword evidence="8 9" id="KW-0472">Membrane</keyword>
<evidence type="ECO:0000259" key="11">
    <source>
        <dbReference type="Pfam" id="PF04234"/>
    </source>
</evidence>
<dbReference type="EMBL" id="CP097332">
    <property type="protein sequence ID" value="UQX88806.1"/>
    <property type="molecule type" value="Genomic_DNA"/>
</dbReference>
<evidence type="ECO:0000313" key="14">
    <source>
        <dbReference type="Proteomes" id="UP001056336"/>
    </source>
</evidence>
<evidence type="ECO:0000259" key="12">
    <source>
        <dbReference type="Pfam" id="PF05425"/>
    </source>
</evidence>
<feature type="domain" description="CopC" evidence="11">
    <location>
        <begin position="25"/>
        <end position="119"/>
    </location>
</feature>
<name>A0ABY4R0L7_9ACTN</name>
<dbReference type="InterPro" id="IPR032694">
    <property type="entry name" value="CopC/D"/>
</dbReference>
<keyword evidence="14" id="KW-1185">Reference proteome</keyword>
<evidence type="ECO:0000256" key="6">
    <source>
        <dbReference type="ARBA" id="ARBA00022989"/>
    </source>
</evidence>
<evidence type="ECO:0000256" key="3">
    <source>
        <dbReference type="ARBA" id="ARBA00022692"/>
    </source>
</evidence>
<feature type="signal peptide" evidence="10">
    <location>
        <begin position="1"/>
        <end position="24"/>
    </location>
</feature>
<feature type="chain" id="PRO_5046721714" evidence="10">
    <location>
        <begin position="25"/>
        <end position="612"/>
    </location>
</feature>
<gene>
    <name evidence="13" type="ORF">M6D93_02105</name>
</gene>
<feature type="transmembrane region" description="Helical" evidence="9">
    <location>
        <begin position="226"/>
        <end position="247"/>
    </location>
</feature>
<reference evidence="13" key="2">
    <citation type="submission" date="2022-05" db="EMBL/GenBank/DDBJ databases">
        <authorList>
            <person name="Kim J.-S."/>
            <person name="Lee K."/>
            <person name="Suh M."/>
            <person name="Eom M."/>
            <person name="Kim J.-S."/>
            <person name="Kim D.-S."/>
            <person name="Ko S.-H."/>
            <person name="Shin Y."/>
            <person name="Lee J.-S."/>
        </authorList>
    </citation>
    <scope>NUCLEOTIDE SEQUENCE</scope>
    <source>
        <strain evidence="13">N237</strain>
    </source>
</reference>
<organism evidence="13 14">
    <name type="scientific">Jatrophihabitans telluris</name>
    <dbReference type="NCBI Taxonomy" id="2038343"/>
    <lineage>
        <taxon>Bacteria</taxon>
        <taxon>Bacillati</taxon>
        <taxon>Actinomycetota</taxon>
        <taxon>Actinomycetes</taxon>
        <taxon>Jatrophihabitantales</taxon>
        <taxon>Jatrophihabitantaceae</taxon>
        <taxon>Jatrophihabitans</taxon>
    </lineage>
</organism>
<evidence type="ECO:0000256" key="10">
    <source>
        <dbReference type="SAM" id="SignalP"/>
    </source>
</evidence>
<evidence type="ECO:0000256" key="7">
    <source>
        <dbReference type="ARBA" id="ARBA00023008"/>
    </source>
</evidence>
<feature type="transmembrane region" description="Helical" evidence="9">
    <location>
        <begin position="184"/>
        <end position="206"/>
    </location>
</feature>
<reference evidence="13" key="1">
    <citation type="journal article" date="2018" name="Int. J. Syst. Evol. Microbiol.">
        <title>Jatrophihabitans telluris sp. nov., isolated from sediment soil of lava forest wetlands and the emended description of the genus Jatrophihabitans.</title>
        <authorList>
            <person name="Lee K.C."/>
            <person name="Suh M.K."/>
            <person name="Eom M.K."/>
            <person name="Kim K.K."/>
            <person name="Kim J.S."/>
            <person name="Kim D.S."/>
            <person name="Ko S.H."/>
            <person name="Shin Y.K."/>
            <person name="Lee J.S."/>
        </authorList>
    </citation>
    <scope>NUCLEOTIDE SEQUENCE</scope>
    <source>
        <strain evidence="13">N237</strain>
    </source>
</reference>
<feature type="transmembrane region" description="Helical" evidence="9">
    <location>
        <begin position="268"/>
        <end position="296"/>
    </location>
</feature>
<dbReference type="InterPro" id="IPR014755">
    <property type="entry name" value="Cu-Rt/internalin_Ig-like"/>
</dbReference>
<evidence type="ECO:0000256" key="1">
    <source>
        <dbReference type="ARBA" id="ARBA00004651"/>
    </source>
</evidence>
<dbReference type="Gene3D" id="2.60.40.1220">
    <property type="match status" value="1"/>
</dbReference>
<feature type="transmembrane region" description="Helical" evidence="9">
    <location>
        <begin position="144"/>
        <end position="164"/>
    </location>
</feature>
<dbReference type="Pfam" id="PF05425">
    <property type="entry name" value="CopD"/>
    <property type="match status" value="1"/>
</dbReference>
<evidence type="ECO:0000256" key="2">
    <source>
        <dbReference type="ARBA" id="ARBA00022475"/>
    </source>
</evidence>
<feature type="transmembrane region" description="Helical" evidence="9">
    <location>
        <begin position="302"/>
        <end position="326"/>
    </location>
</feature>
<feature type="transmembrane region" description="Helical" evidence="9">
    <location>
        <begin position="338"/>
        <end position="359"/>
    </location>
</feature>
<dbReference type="InterPro" id="IPR008457">
    <property type="entry name" value="Cu-R_CopD_dom"/>
</dbReference>
<evidence type="ECO:0000256" key="5">
    <source>
        <dbReference type="ARBA" id="ARBA00022729"/>
    </source>
</evidence>
<protein>
    <submittedName>
        <fullName evidence="13">Copper resistance protein CopC/CopD</fullName>
    </submittedName>
</protein>
<keyword evidence="3 9" id="KW-0812">Transmembrane</keyword>
<sequence>MWRSTVAVLAALLWWLVTITPAQAHAVLVGSDPADGAVLDAAPSVVKLYFSEDIVSRLSSVSLIGGGSVRPPDPVRQPGDSSELVARIAPLPVGDYGLRWRVMAADDGHTTSGTVLFSVGTARNPAALDAQGPAVHPVTALLEWLWLLTLAVILGGMGLITVVLPRPIGGEDAGHRHGAEPRALLLRTVSAAAVAGMAVSAAEVLARSNELGRVDVTTMRLLTVDSRWGLLLLARLVLLAVLLLVLGRAGRAVRRDQVHWRRSAGADGVVLVLALGLAAVSAAQGHAAAVGGGAWLTVAADAVHIAAACTWIGSLFGLVAVLIGRHRSGRSTALLDELAVRFSTGALLAVGILIASGLYGTSRQVDQLSQLFSSEYGRLLLTKVGLLSVLLLLGWRNFRRLHPARSGVARTAASPRVLSQRAVTVEAALGALVLLVASWLGQSPPAREPTLAAAGGTSGVATSGSWIVSVAVNPDRVGVNGFTVTLTSSRRPAPSTARPVLLRIEGGNGADVVVSLRPVSEQTSFGTAALSAVPTAVSVQLDVGTAIPLTLPAVGTNYAPGAGADNPSAAGSRWTRVSTYADPAAGLSLLVLLLALALVRRRFQAAVLERAS</sequence>
<feature type="transmembrane region" description="Helical" evidence="9">
    <location>
        <begin position="580"/>
        <end position="599"/>
    </location>
</feature>
<dbReference type="Proteomes" id="UP001056336">
    <property type="component" value="Chromosome"/>
</dbReference>
<feature type="transmembrane region" description="Helical" evidence="9">
    <location>
        <begin position="418"/>
        <end position="440"/>
    </location>
</feature>
<evidence type="ECO:0000313" key="13">
    <source>
        <dbReference type="EMBL" id="UQX88806.1"/>
    </source>
</evidence>
<keyword evidence="4" id="KW-0479">Metal-binding</keyword>
<dbReference type="InterPro" id="IPR007348">
    <property type="entry name" value="CopC_dom"/>
</dbReference>
<dbReference type="Pfam" id="PF04234">
    <property type="entry name" value="CopC"/>
    <property type="match status" value="1"/>
</dbReference>
<keyword evidence="7" id="KW-0186">Copper</keyword>
<keyword evidence="2" id="KW-1003">Cell membrane</keyword>
<dbReference type="PANTHER" id="PTHR34820">
    <property type="entry name" value="INNER MEMBRANE PROTEIN YEBZ"/>
    <property type="match status" value="1"/>
</dbReference>
<dbReference type="PANTHER" id="PTHR34820:SF4">
    <property type="entry name" value="INNER MEMBRANE PROTEIN YEBZ"/>
    <property type="match status" value="1"/>
</dbReference>
<evidence type="ECO:0000256" key="8">
    <source>
        <dbReference type="ARBA" id="ARBA00023136"/>
    </source>
</evidence>
<accession>A0ABY4R0L7</accession>
<keyword evidence="5 10" id="KW-0732">Signal</keyword>
<evidence type="ECO:0000256" key="4">
    <source>
        <dbReference type="ARBA" id="ARBA00022723"/>
    </source>
</evidence>
<keyword evidence="6 9" id="KW-1133">Transmembrane helix</keyword>
<dbReference type="RefSeq" id="WP_249772561.1">
    <property type="nucleotide sequence ID" value="NZ_CP097332.1"/>
</dbReference>
<feature type="domain" description="Copper resistance protein D" evidence="12">
    <location>
        <begin position="340"/>
        <end position="440"/>
    </location>
</feature>
<feature type="transmembrane region" description="Helical" evidence="9">
    <location>
        <begin position="379"/>
        <end position="398"/>
    </location>
</feature>
<comment type="subcellular location">
    <subcellularLocation>
        <location evidence="1">Cell membrane</location>
        <topology evidence="1">Multi-pass membrane protein</topology>
    </subcellularLocation>
</comment>
<evidence type="ECO:0000256" key="9">
    <source>
        <dbReference type="SAM" id="Phobius"/>
    </source>
</evidence>
<dbReference type="InterPro" id="IPR014756">
    <property type="entry name" value="Ig_E-set"/>
</dbReference>
<dbReference type="SUPFAM" id="SSF81296">
    <property type="entry name" value="E set domains"/>
    <property type="match status" value="1"/>
</dbReference>